<dbReference type="OrthoDB" id="3633556at2759"/>
<dbReference type="GO" id="GO:0103075">
    <property type="term" value="F:indole-3-pyruvate monooxygenase activity"/>
    <property type="evidence" value="ECO:0007669"/>
    <property type="project" value="UniProtKB-EC"/>
</dbReference>
<evidence type="ECO:0000313" key="9">
    <source>
        <dbReference type="Proteomes" id="UP000095767"/>
    </source>
</evidence>
<comment type="catalytic activity">
    <reaction evidence="5">
        <text>indole-3-pyruvate + NADPH + O2 + H(+) = (indol-3-yl)acetate + CO2 + NADP(+) + H2O</text>
        <dbReference type="Rhea" id="RHEA:34331"/>
        <dbReference type="ChEBI" id="CHEBI:15377"/>
        <dbReference type="ChEBI" id="CHEBI:15378"/>
        <dbReference type="ChEBI" id="CHEBI:15379"/>
        <dbReference type="ChEBI" id="CHEBI:16526"/>
        <dbReference type="ChEBI" id="CHEBI:17640"/>
        <dbReference type="ChEBI" id="CHEBI:30854"/>
        <dbReference type="ChEBI" id="CHEBI:57783"/>
        <dbReference type="ChEBI" id="CHEBI:58349"/>
        <dbReference type="EC" id="1.14.13.168"/>
    </reaction>
</comment>
<dbReference type="STRING" id="888268.A0A1E5VHU5"/>
<dbReference type="Pfam" id="PF00501">
    <property type="entry name" value="AMP-binding"/>
    <property type="match status" value="1"/>
</dbReference>
<dbReference type="SUPFAM" id="SSF51905">
    <property type="entry name" value="FAD/NAD(P)-binding domain"/>
    <property type="match status" value="1"/>
</dbReference>
<keyword evidence="6 8" id="KW-0503">Monooxygenase</keyword>
<evidence type="ECO:0000256" key="2">
    <source>
        <dbReference type="ARBA" id="ARBA00022630"/>
    </source>
</evidence>
<keyword evidence="2 6" id="KW-0285">Flavoprotein</keyword>
<dbReference type="InterPro" id="IPR050982">
    <property type="entry name" value="Auxin_biosynth/cation_transpt"/>
</dbReference>
<dbReference type="Gene3D" id="3.40.50.980">
    <property type="match status" value="2"/>
</dbReference>
<comment type="caution">
    <text evidence="8">The sequence shown here is derived from an EMBL/GenBank/DDBJ whole genome shotgun (WGS) entry which is preliminary data.</text>
</comment>
<comment type="cofactor">
    <cofactor evidence="6">
        <name>FAD</name>
        <dbReference type="ChEBI" id="CHEBI:57692"/>
    </cofactor>
</comment>
<dbReference type="InterPro" id="IPR036291">
    <property type="entry name" value="NAD(P)-bd_dom_sf"/>
</dbReference>
<gene>
    <name evidence="8" type="ORF">BAE44_0014335</name>
</gene>
<evidence type="ECO:0000256" key="3">
    <source>
        <dbReference type="ARBA" id="ARBA00022827"/>
    </source>
</evidence>
<accession>A0A1E5VHU5</accession>
<proteinExistence type="inferred from homology"/>
<dbReference type="Gene3D" id="3.50.50.60">
    <property type="entry name" value="FAD/NAD(P)-binding domain"/>
    <property type="match status" value="1"/>
</dbReference>
<evidence type="ECO:0000256" key="1">
    <source>
        <dbReference type="ARBA" id="ARBA00009183"/>
    </source>
</evidence>
<dbReference type="EMBL" id="LWDX02039242">
    <property type="protein sequence ID" value="OEL24645.1"/>
    <property type="molecule type" value="Genomic_DNA"/>
</dbReference>
<name>A0A1E5VHU5_9POAL</name>
<dbReference type="EC" id="1.-.-.-" evidence="6"/>
<dbReference type="PRINTS" id="PR00368">
    <property type="entry name" value="FADPNR"/>
</dbReference>
<dbReference type="GO" id="GO:0050661">
    <property type="term" value="F:NADP binding"/>
    <property type="evidence" value="ECO:0007669"/>
    <property type="project" value="InterPro"/>
</dbReference>
<dbReference type="InterPro" id="IPR020946">
    <property type="entry name" value="Flavin_mOase-like"/>
</dbReference>
<evidence type="ECO:0000256" key="6">
    <source>
        <dbReference type="RuleBase" id="RU361177"/>
    </source>
</evidence>
<dbReference type="PANTHER" id="PTHR43539:SF11">
    <property type="entry name" value="INDOLE-3-PYRUVATE MONOOXYGENASE YUCCA8-RELATED"/>
    <property type="match status" value="1"/>
</dbReference>
<evidence type="ECO:0000259" key="7">
    <source>
        <dbReference type="Pfam" id="PF00501"/>
    </source>
</evidence>
<organism evidence="8 9">
    <name type="scientific">Dichanthelium oligosanthes</name>
    <dbReference type="NCBI Taxonomy" id="888268"/>
    <lineage>
        <taxon>Eukaryota</taxon>
        <taxon>Viridiplantae</taxon>
        <taxon>Streptophyta</taxon>
        <taxon>Embryophyta</taxon>
        <taxon>Tracheophyta</taxon>
        <taxon>Spermatophyta</taxon>
        <taxon>Magnoliopsida</taxon>
        <taxon>Liliopsida</taxon>
        <taxon>Poales</taxon>
        <taxon>Poaceae</taxon>
        <taxon>PACMAD clade</taxon>
        <taxon>Panicoideae</taxon>
        <taxon>Panicodae</taxon>
        <taxon>Paniceae</taxon>
        <taxon>Dichantheliinae</taxon>
        <taxon>Dichanthelium</taxon>
    </lineage>
</organism>
<dbReference type="SUPFAM" id="SSF51735">
    <property type="entry name" value="NAD(P)-binding Rossmann-fold domains"/>
    <property type="match status" value="1"/>
</dbReference>
<dbReference type="Proteomes" id="UP000095767">
    <property type="component" value="Unassembled WGS sequence"/>
</dbReference>
<keyword evidence="9" id="KW-1185">Reference proteome</keyword>
<dbReference type="GO" id="GO:0004499">
    <property type="term" value="F:N,N-dimethylaniline monooxygenase activity"/>
    <property type="evidence" value="ECO:0007669"/>
    <property type="project" value="InterPro"/>
</dbReference>
<evidence type="ECO:0000256" key="5">
    <source>
        <dbReference type="ARBA" id="ARBA00047707"/>
    </source>
</evidence>
<dbReference type="InterPro" id="IPR036188">
    <property type="entry name" value="FAD/NAD-bd_sf"/>
</dbReference>
<dbReference type="PRINTS" id="PR00469">
    <property type="entry name" value="PNDRDTASEII"/>
</dbReference>
<dbReference type="InterPro" id="IPR000873">
    <property type="entry name" value="AMP-dep_synth/lig_dom"/>
</dbReference>
<sequence>MSDVALLLHTLNTERRPMGLPLTQGTLAASVQNVRSVYRLVETDATVVVLPLFHAHGLVCGLLSSLASGASVWLPAAGRFSASTFWDDMRESGATWYIGEPTIHQTILDRYACVPEAPYRALRFISTYDPSLELAIQGRLLAAFGAPVVLQAHEMLEASHLMTSVIIVGAGPSGISVAACLREKSVPFMVLERDDCIAPLWQKQTYDGLKLHLPKRFHELPRMAFHDHYPEYPTSRQYVDYLKSYAAKFEINPEFNTTVLSARYDETSGLWRVRVRATDTGVDGMEYIARWLVVTTGENAQSVVPNIPGLDSFTGEVTHVGDYNSGEAYRGKSVLVVGSGNSGMEVALDLFDHGARPAVVARNGVHVLPREVFGKPTLELASMLLEDWRLPLWAVDKVMALLARVVLGDLAKLGLRRPTDGPLERKGTRVRTPVFDGGTLERIRAGDIAVFPAVARFGRDKVEFVNGRALDIDAVVLATGRRSNMPQAKWHGDRNGYPAIAFPYSWDGYCGLYAVGFSRRSFGGSSTAAVRVAEDIGGAWRAWREGTEGL</sequence>
<protein>
    <recommendedName>
        <fullName evidence="6">Flavin-containing monooxygenase</fullName>
        <ecNumber evidence="6">1.-.-.-</ecNumber>
    </recommendedName>
</protein>
<dbReference type="AlphaFoldDB" id="A0A1E5VHU5"/>
<keyword evidence="3 6" id="KW-0274">FAD</keyword>
<comment type="similarity">
    <text evidence="1 6">Belongs to the FMO family.</text>
</comment>
<keyword evidence="4 6" id="KW-0560">Oxidoreductase</keyword>
<feature type="domain" description="AMP-dependent synthetase/ligase" evidence="7">
    <location>
        <begin position="3"/>
        <end position="163"/>
    </location>
</feature>
<reference evidence="8 9" key="1">
    <citation type="submission" date="2016-09" db="EMBL/GenBank/DDBJ databases">
        <title>The draft genome of Dichanthelium oligosanthes: A C3 panicoid grass species.</title>
        <authorList>
            <person name="Studer A.J."/>
            <person name="Schnable J.C."/>
            <person name="Brutnell T.P."/>
        </authorList>
    </citation>
    <scope>NUCLEOTIDE SEQUENCE [LARGE SCALE GENOMIC DNA]</scope>
    <source>
        <strain evidence="9">cv. Kellogg 1175</strain>
        <tissue evidence="8">Leaf</tissue>
    </source>
</reference>
<evidence type="ECO:0000256" key="4">
    <source>
        <dbReference type="ARBA" id="ARBA00023002"/>
    </source>
</evidence>
<keyword evidence="8" id="KW-0670">Pyruvate</keyword>
<dbReference type="Pfam" id="PF00743">
    <property type="entry name" value="FMO-like"/>
    <property type="match status" value="1"/>
</dbReference>
<dbReference type="PANTHER" id="PTHR43539">
    <property type="entry name" value="FLAVIN-BINDING MONOOXYGENASE-LIKE PROTEIN (AFU_ORTHOLOGUE AFUA_4G09220)"/>
    <property type="match status" value="1"/>
</dbReference>
<dbReference type="SUPFAM" id="SSF56801">
    <property type="entry name" value="Acetyl-CoA synthetase-like"/>
    <property type="match status" value="1"/>
</dbReference>
<evidence type="ECO:0000313" key="8">
    <source>
        <dbReference type="EMBL" id="OEL24645.1"/>
    </source>
</evidence>
<dbReference type="GO" id="GO:0050660">
    <property type="term" value="F:flavin adenine dinucleotide binding"/>
    <property type="evidence" value="ECO:0007669"/>
    <property type="project" value="InterPro"/>
</dbReference>